<dbReference type="GO" id="GO:0047294">
    <property type="term" value="F:phosphoglycerol geranylgeranyltransferase activity"/>
    <property type="evidence" value="ECO:0007669"/>
    <property type="project" value="UniProtKB-UniRule"/>
</dbReference>
<dbReference type="CDD" id="cd02812">
    <property type="entry name" value="PcrB_like"/>
    <property type="match status" value="1"/>
</dbReference>
<keyword evidence="4 9" id="KW-0460">Magnesium</keyword>
<gene>
    <name evidence="10" type="ORF">SAMN04515674_103237</name>
</gene>
<dbReference type="EC" id="2.5.1.41" evidence="9"/>
<dbReference type="Gene3D" id="3.20.20.390">
    <property type="entry name" value="FMN-linked oxidoreductases"/>
    <property type="match status" value="1"/>
</dbReference>
<feature type="binding site" evidence="9">
    <location>
        <position position="25"/>
    </location>
    <ligand>
        <name>Mg(2+)</name>
        <dbReference type="ChEBI" id="CHEBI:18420"/>
    </ligand>
</feature>
<keyword evidence="6 9" id="KW-0594">Phospholipid biosynthesis</keyword>
<evidence type="ECO:0000256" key="8">
    <source>
        <dbReference type="ARBA" id="ARBA00047288"/>
    </source>
</evidence>
<dbReference type="InterPro" id="IPR038597">
    <property type="entry name" value="GGGP/HepGP_synthase_sf"/>
</dbReference>
<dbReference type="STRING" id="1079859.SAMN04515674_103237"/>
<dbReference type="InterPro" id="IPR008205">
    <property type="entry name" value="GGGP_HepGP_synthase"/>
</dbReference>
<dbReference type="PANTHER" id="PTHR40029">
    <property type="match status" value="1"/>
</dbReference>
<accession>A0A1I5QJU7</accession>
<dbReference type="Proteomes" id="UP000199306">
    <property type="component" value="Unassembled WGS sequence"/>
</dbReference>
<dbReference type="GO" id="GO:0000287">
    <property type="term" value="F:magnesium ion binding"/>
    <property type="evidence" value="ECO:0007669"/>
    <property type="project" value="UniProtKB-UniRule"/>
</dbReference>
<dbReference type="InterPro" id="IPR039074">
    <property type="entry name" value="GGGP/HepGP_synthase_I"/>
</dbReference>
<sequence>MQKKLIHNIEDRKASHKKAFAVLIDPDKVNFDTFPELLRASVQNGVDFFFVGGSLITNNVMSEVIALIRMHTSIPSILFPGNSLHIEASADAILFLSLISGRNPEFLIGQHVISAPVLKKSGLEVLPTGYMLIDSGRQTTVSYISNTTPIPHDKPSVAACTAMAGEMLGLKLIYMDAGSGALNAVSPEMIAAVRQSVDVPIIVGGGINSAQKAKNALLAGADIIVVGNGIEKNPGLLVEIAQTVHSVNARHFIAS</sequence>
<proteinExistence type="inferred from homology"/>
<feature type="binding site" evidence="9">
    <location>
        <begin position="205"/>
        <end position="206"/>
    </location>
    <ligand>
        <name>sn-glycerol 1-phosphate</name>
        <dbReference type="ChEBI" id="CHEBI:57685"/>
    </ligand>
</feature>
<keyword evidence="11" id="KW-1185">Reference proteome</keyword>
<evidence type="ECO:0000256" key="9">
    <source>
        <dbReference type="HAMAP-Rule" id="MF_00112"/>
    </source>
</evidence>
<evidence type="ECO:0000256" key="7">
    <source>
        <dbReference type="ARBA" id="ARBA00023264"/>
    </source>
</evidence>
<comment type="function">
    <text evidence="9">Prenyltransferase that catalyzes the transfer of the geranylgeranyl moiety of geranylgeranyl diphosphate (GGPP) to the C3 hydroxyl of sn-glycerol-1-phosphate (G1P).</text>
</comment>
<feature type="binding site" evidence="9">
    <location>
        <begin position="174"/>
        <end position="180"/>
    </location>
    <ligand>
        <name>sn-glycerol 1-phosphate</name>
        <dbReference type="ChEBI" id="CHEBI:57685"/>
    </ligand>
</feature>
<dbReference type="SUPFAM" id="SSF51395">
    <property type="entry name" value="FMN-linked oxidoreductases"/>
    <property type="match status" value="1"/>
</dbReference>
<dbReference type="AlphaFoldDB" id="A0A1I5QJU7"/>
<dbReference type="GO" id="GO:0005737">
    <property type="term" value="C:cytoplasm"/>
    <property type="evidence" value="ECO:0007669"/>
    <property type="project" value="InterPro"/>
</dbReference>
<dbReference type="OrthoDB" id="9807235at2"/>
<dbReference type="NCBIfam" id="TIGR01768">
    <property type="entry name" value="GGGP-family"/>
    <property type="match status" value="1"/>
</dbReference>
<keyword evidence="1 9" id="KW-0444">Lipid biosynthesis</keyword>
<name>A0A1I5QJU7_9BACT</name>
<protein>
    <recommendedName>
        <fullName evidence="9">Geranylgeranylglyceryl phosphate synthase</fullName>
        <shortName evidence="9">GGGP synthase</shortName>
        <shortName evidence="9">GGGPS</shortName>
        <ecNumber evidence="9">2.5.1.41</ecNumber>
    </recommendedName>
    <alternativeName>
        <fullName evidence="9">(S)-3-O-geranylgeranylglyceryl phosphate synthase</fullName>
    </alternativeName>
    <alternativeName>
        <fullName evidence="9">Phosphoglycerol geranylgeranyltransferase</fullName>
    </alternativeName>
</protein>
<evidence type="ECO:0000256" key="3">
    <source>
        <dbReference type="ARBA" id="ARBA00022723"/>
    </source>
</evidence>
<reference evidence="10 11" key="1">
    <citation type="submission" date="2016-10" db="EMBL/GenBank/DDBJ databases">
        <authorList>
            <person name="de Groot N.N."/>
        </authorList>
    </citation>
    <scope>NUCLEOTIDE SEQUENCE [LARGE SCALE GENOMIC DNA]</scope>
    <source>
        <strain evidence="11">E92,LMG 26720,CCM 7988</strain>
    </source>
</reference>
<comment type="cofactor">
    <cofactor evidence="9">
        <name>Mg(2+)</name>
        <dbReference type="ChEBI" id="CHEBI:18420"/>
    </cofactor>
</comment>
<evidence type="ECO:0000256" key="1">
    <source>
        <dbReference type="ARBA" id="ARBA00022516"/>
    </source>
</evidence>
<evidence type="ECO:0000313" key="10">
    <source>
        <dbReference type="EMBL" id="SFP46505.1"/>
    </source>
</evidence>
<evidence type="ECO:0000256" key="4">
    <source>
        <dbReference type="ARBA" id="ARBA00022842"/>
    </source>
</evidence>
<dbReference type="GO" id="GO:0046474">
    <property type="term" value="P:glycerophospholipid biosynthetic process"/>
    <property type="evidence" value="ECO:0007669"/>
    <property type="project" value="UniProtKB-UniRule"/>
</dbReference>
<keyword evidence="7 9" id="KW-1208">Phospholipid metabolism</keyword>
<comment type="catalytic activity">
    <reaction evidence="8 9">
        <text>sn-glycerol 1-phosphate + (2E,6E,10E)-geranylgeranyl diphosphate = sn-3-O-(geranylgeranyl)glycerol 1-phosphate + diphosphate</text>
        <dbReference type="Rhea" id="RHEA:23404"/>
        <dbReference type="ChEBI" id="CHEBI:33019"/>
        <dbReference type="ChEBI" id="CHEBI:57677"/>
        <dbReference type="ChEBI" id="CHEBI:57685"/>
        <dbReference type="ChEBI" id="CHEBI:58756"/>
        <dbReference type="EC" id="2.5.1.41"/>
    </reaction>
</comment>
<dbReference type="NCBIfam" id="NF003198">
    <property type="entry name" value="PRK04169.1-2"/>
    <property type="match status" value="1"/>
</dbReference>
<organism evidence="10 11">
    <name type="scientific">Pseudarcicella hirudinis</name>
    <dbReference type="NCBI Taxonomy" id="1079859"/>
    <lineage>
        <taxon>Bacteria</taxon>
        <taxon>Pseudomonadati</taxon>
        <taxon>Bacteroidota</taxon>
        <taxon>Cytophagia</taxon>
        <taxon>Cytophagales</taxon>
        <taxon>Flectobacillaceae</taxon>
        <taxon>Pseudarcicella</taxon>
    </lineage>
</organism>
<dbReference type="InterPro" id="IPR010946">
    <property type="entry name" value="GGGP_synth"/>
</dbReference>
<evidence type="ECO:0000256" key="6">
    <source>
        <dbReference type="ARBA" id="ARBA00023209"/>
    </source>
</evidence>
<evidence type="ECO:0000313" key="11">
    <source>
        <dbReference type="Proteomes" id="UP000199306"/>
    </source>
</evidence>
<dbReference type="GO" id="GO:0120536">
    <property type="term" value="F:heptaprenylglyceryl phosphate synthase activity"/>
    <property type="evidence" value="ECO:0007669"/>
    <property type="project" value="UniProtKB-ARBA"/>
</dbReference>
<feature type="binding site" evidence="9">
    <location>
        <begin position="227"/>
        <end position="228"/>
    </location>
    <ligand>
        <name>sn-glycerol 1-phosphate</name>
        <dbReference type="ChEBI" id="CHEBI:57685"/>
    </ligand>
</feature>
<dbReference type="Pfam" id="PF01884">
    <property type="entry name" value="PcrB"/>
    <property type="match status" value="1"/>
</dbReference>
<comment type="caution">
    <text evidence="9">Lacks conserved residue(s) required for the propagation of feature annotation.</text>
</comment>
<feature type="binding site" evidence="9">
    <location>
        <position position="54"/>
    </location>
    <ligand>
        <name>Mg(2+)</name>
        <dbReference type="ChEBI" id="CHEBI:18420"/>
    </ligand>
</feature>
<dbReference type="EMBL" id="FOXH01000003">
    <property type="protein sequence ID" value="SFP46505.1"/>
    <property type="molecule type" value="Genomic_DNA"/>
</dbReference>
<dbReference type="PANTHER" id="PTHR40029:SF2">
    <property type="entry name" value="HEPTAPRENYLGLYCERYL PHOSPHATE SYNTHASE"/>
    <property type="match status" value="1"/>
</dbReference>
<dbReference type="NCBIfam" id="TIGR01769">
    <property type="entry name" value="GGGP"/>
    <property type="match status" value="1"/>
</dbReference>
<dbReference type="RefSeq" id="WP_092014323.1">
    <property type="nucleotide sequence ID" value="NZ_FOXH01000003.1"/>
</dbReference>
<keyword evidence="3 9" id="KW-0479">Metal-binding</keyword>
<evidence type="ECO:0000256" key="5">
    <source>
        <dbReference type="ARBA" id="ARBA00023098"/>
    </source>
</evidence>
<keyword evidence="5 9" id="KW-0443">Lipid metabolism</keyword>
<dbReference type="HAMAP" id="MF_00112">
    <property type="entry name" value="GGGP_HepGP_synthase"/>
    <property type="match status" value="1"/>
</dbReference>
<evidence type="ECO:0000256" key="2">
    <source>
        <dbReference type="ARBA" id="ARBA00022679"/>
    </source>
</evidence>
<keyword evidence="2 9" id="KW-0808">Transferase</keyword>
<comment type="similarity">
    <text evidence="9">Belongs to the GGGP/HepGP synthase family. Group II subfamily.</text>
</comment>